<feature type="compositionally biased region" description="Low complexity" evidence="2">
    <location>
        <begin position="389"/>
        <end position="430"/>
    </location>
</feature>
<keyword evidence="3" id="KW-1133">Transmembrane helix</keyword>
<dbReference type="Proteomes" id="UP000469194">
    <property type="component" value="Unassembled WGS sequence"/>
</dbReference>
<organism evidence="5 6">
    <name type="scientific">Bifidobacterium aerophilum</name>
    <dbReference type="NCBI Taxonomy" id="1798155"/>
    <lineage>
        <taxon>Bacteria</taxon>
        <taxon>Bacillati</taxon>
        <taxon>Actinomycetota</taxon>
        <taxon>Actinomycetes</taxon>
        <taxon>Bifidobacteriales</taxon>
        <taxon>Bifidobacteriaceae</taxon>
        <taxon>Bifidobacterium</taxon>
    </lineage>
</organism>
<dbReference type="AlphaFoldDB" id="A0A6N9Z2F8"/>
<protein>
    <submittedName>
        <fullName evidence="5">Transcriptional regulator</fullName>
    </submittedName>
</protein>
<proteinExistence type="inferred from homology"/>
<feature type="region of interest" description="Disordered" evidence="2">
    <location>
        <begin position="372"/>
        <end position="434"/>
    </location>
</feature>
<name>A0A6N9Z2F8_9BIFI</name>
<dbReference type="InterPro" id="IPR050922">
    <property type="entry name" value="LytR/CpsA/Psr_CW_biosynth"/>
</dbReference>
<reference evidence="5 6" key="1">
    <citation type="submission" date="2019-10" db="EMBL/GenBank/DDBJ databases">
        <title>Bifidobacterium from non-human primates.</title>
        <authorList>
            <person name="Modesto M."/>
        </authorList>
    </citation>
    <scope>NUCLEOTIDE SEQUENCE [LARGE SCALE GENOMIC DNA]</scope>
    <source>
        <strain evidence="5 6">TRE17</strain>
    </source>
</reference>
<comment type="caution">
    <text evidence="5">The sequence shown here is derived from an EMBL/GenBank/DDBJ whole genome shotgun (WGS) entry which is preliminary data.</text>
</comment>
<feature type="domain" description="Cell envelope-related transcriptional attenuator" evidence="4">
    <location>
        <begin position="126"/>
        <end position="290"/>
    </location>
</feature>
<evidence type="ECO:0000313" key="5">
    <source>
        <dbReference type="EMBL" id="NEG88768.1"/>
    </source>
</evidence>
<dbReference type="Gene3D" id="3.40.630.190">
    <property type="entry name" value="LCP protein"/>
    <property type="match status" value="1"/>
</dbReference>
<dbReference type="RefSeq" id="WP_163229396.1">
    <property type="nucleotide sequence ID" value="NZ_WHZW01000003.1"/>
</dbReference>
<evidence type="ECO:0000256" key="2">
    <source>
        <dbReference type="SAM" id="MobiDB-lite"/>
    </source>
</evidence>
<dbReference type="InterPro" id="IPR004474">
    <property type="entry name" value="LytR_CpsA_psr"/>
</dbReference>
<keyword evidence="3" id="KW-0472">Membrane</keyword>
<evidence type="ECO:0000256" key="3">
    <source>
        <dbReference type="SAM" id="Phobius"/>
    </source>
</evidence>
<dbReference type="EMBL" id="WHZW01000003">
    <property type="protein sequence ID" value="NEG88768.1"/>
    <property type="molecule type" value="Genomic_DNA"/>
</dbReference>
<evidence type="ECO:0000313" key="6">
    <source>
        <dbReference type="Proteomes" id="UP000469194"/>
    </source>
</evidence>
<gene>
    <name evidence="5" type="ORF">GFD25_01840</name>
</gene>
<keyword evidence="6" id="KW-1185">Reference proteome</keyword>
<evidence type="ECO:0000256" key="1">
    <source>
        <dbReference type="ARBA" id="ARBA00006068"/>
    </source>
</evidence>
<dbReference type="PANTHER" id="PTHR33392:SF6">
    <property type="entry name" value="POLYISOPRENYL-TEICHOIC ACID--PEPTIDOGLYCAN TEICHOIC ACID TRANSFERASE TAGU"/>
    <property type="match status" value="1"/>
</dbReference>
<dbReference type="NCBIfam" id="TIGR00350">
    <property type="entry name" value="lytR_cpsA_psr"/>
    <property type="match status" value="1"/>
</dbReference>
<keyword evidence="3" id="KW-0812">Transmembrane</keyword>
<accession>A0A6N9Z2F8</accession>
<feature type="transmembrane region" description="Helical" evidence="3">
    <location>
        <begin position="34"/>
        <end position="58"/>
    </location>
</feature>
<sequence>MARRPEHVADLPNLGWRRSNMPHHTLGYRATHKVFTGISLAIVAVLAFVGTFAAATYADISKTIDDGKVPVIKQGTSGKSAEEANKLIDPYANQAIDILLIGQDTRDGGGNTAIGGDDAYTQNLHNSDTVLIMQISADRKTINLVSLPRDLMVDTPSCQTTNGEIPAQYSVQFNSIFANAYSIGGDVASAASCTLNAVNYMSGMDITNFMVIDFAGLVKMIDAIGGVDICLPTDMVDSYTNLNLKRGMNHLDGATATQYARTRHATGTDGSDTMRTTRQQYLIKKIISTALSKNYFTQTSELYQLAKAGLESVQMSASLADAMTLAGLGMSLKDFDMTHLYSQTIPVVPWTQDANRSQLADGAEAVWEKLRNHQPLVDQTDSSSKDSGSDNSNGSDNSGDTNSGDTTDNSGDTNSSTNGSADGSTSDGSTYNAQTGVTTLADGTLIDKETGGIIDPETGAIRDSATGQFIGLANRYIEVTYCGVK</sequence>
<comment type="similarity">
    <text evidence="1">Belongs to the LytR/CpsA/Psr (LCP) family.</text>
</comment>
<dbReference type="PANTHER" id="PTHR33392">
    <property type="entry name" value="POLYISOPRENYL-TEICHOIC ACID--PEPTIDOGLYCAN TEICHOIC ACID TRANSFERASE TAGU"/>
    <property type="match status" value="1"/>
</dbReference>
<evidence type="ECO:0000259" key="4">
    <source>
        <dbReference type="Pfam" id="PF03816"/>
    </source>
</evidence>
<dbReference type="Pfam" id="PF03816">
    <property type="entry name" value="LytR_cpsA_psr"/>
    <property type="match status" value="1"/>
</dbReference>